<dbReference type="AlphaFoldDB" id="A0AA40GDZ1"/>
<keyword evidence="3" id="KW-1185">Reference proteome</keyword>
<dbReference type="Proteomes" id="UP001177670">
    <property type="component" value="Unassembled WGS sequence"/>
</dbReference>
<accession>A0AA40GDZ1</accession>
<feature type="compositionally biased region" description="Basic and acidic residues" evidence="1">
    <location>
        <begin position="62"/>
        <end position="93"/>
    </location>
</feature>
<comment type="caution">
    <text evidence="2">The sequence shown here is derived from an EMBL/GenBank/DDBJ whole genome shotgun (WGS) entry which is preliminary data.</text>
</comment>
<proteinExistence type="predicted"/>
<reference evidence="2" key="1">
    <citation type="submission" date="2021-10" db="EMBL/GenBank/DDBJ databases">
        <title>Melipona bicolor Genome sequencing and assembly.</title>
        <authorList>
            <person name="Araujo N.S."/>
            <person name="Arias M.C."/>
        </authorList>
    </citation>
    <scope>NUCLEOTIDE SEQUENCE</scope>
    <source>
        <strain evidence="2">USP_2M_L1-L4_2017</strain>
        <tissue evidence="2">Whole body</tissue>
    </source>
</reference>
<gene>
    <name evidence="2" type="ORF">K0M31_000642</name>
</gene>
<organism evidence="2 3">
    <name type="scientific">Melipona bicolor</name>
    <dbReference type="NCBI Taxonomy" id="60889"/>
    <lineage>
        <taxon>Eukaryota</taxon>
        <taxon>Metazoa</taxon>
        <taxon>Ecdysozoa</taxon>
        <taxon>Arthropoda</taxon>
        <taxon>Hexapoda</taxon>
        <taxon>Insecta</taxon>
        <taxon>Pterygota</taxon>
        <taxon>Neoptera</taxon>
        <taxon>Endopterygota</taxon>
        <taxon>Hymenoptera</taxon>
        <taxon>Apocrita</taxon>
        <taxon>Aculeata</taxon>
        <taxon>Apoidea</taxon>
        <taxon>Anthophila</taxon>
        <taxon>Apidae</taxon>
        <taxon>Melipona</taxon>
    </lineage>
</organism>
<evidence type="ECO:0000313" key="3">
    <source>
        <dbReference type="Proteomes" id="UP001177670"/>
    </source>
</evidence>
<feature type="region of interest" description="Disordered" evidence="1">
    <location>
        <begin position="62"/>
        <end position="99"/>
    </location>
</feature>
<protein>
    <submittedName>
        <fullName evidence="2">Uncharacterized protein</fullName>
    </submittedName>
</protein>
<dbReference type="EMBL" id="JAHYIQ010000001">
    <property type="protein sequence ID" value="KAK1136073.1"/>
    <property type="molecule type" value="Genomic_DNA"/>
</dbReference>
<evidence type="ECO:0000313" key="2">
    <source>
        <dbReference type="EMBL" id="KAK1136073.1"/>
    </source>
</evidence>
<evidence type="ECO:0000256" key="1">
    <source>
        <dbReference type="SAM" id="MobiDB-lite"/>
    </source>
</evidence>
<sequence>MKRRQRFVFALAIAGTSSVGETHNSIPKRDAQWGGNYATEFATSRPPKARCPNRKWIKSIEIEGENARRSDRDRAGGKGGGDGEKETTERTETANEGNS</sequence>
<name>A0AA40GDZ1_9HYME</name>